<dbReference type="InterPro" id="IPR002850">
    <property type="entry name" value="PIN_toxin-like"/>
</dbReference>
<dbReference type="InterPro" id="IPR002716">
    <property type="entry name" value="PIN_dom"/>
</dbReference>
<protein>
    <submittedName>
        <fullName evidence="2">Putative toxin-antitoxin system toxin component, PIN family</fullName>
    </submittedName>
</protein>
<accession>A0A418LZK6</accession>
<feature type="domain" description="PIN" evidence="1">
    <location>
        <begin position="2"/>
        <end position="109"/>
    </location>
</feature>
<comment type="caution">
    <text evidence="2">The sequence shown here is derived from an EMBL/GenBank/DDBJ whole genome shotgun (WGS) entry which is preliminary data.</text>
</comment>
<dbReference type="AlphaFoldDB" id="A0A418LZK6"/>
<sequence length="139" mass="16168">MRIVLDTNLLVAIIGRLSPYRWLFDSIIAGKVALCVTTDILMEYREIMEQKNGVDVAENVINFITVMPTTERIEIFYAFDLITDDPDDNKFIDCAIAADADYLVSNDKHFEVLKKIEFPKVNWIRLAQFEERYKDRLAN</sequence>
<dbReference type="EMBL" id="QXED01000010">
    <property type="protein sequence ID" value="RIV18798.1"/>
    <property type="molecule type" value="Genomic_DNA"/>
</dbReference>
<evidence type="ECO:0000259" key="1">
    <source>
        <dbReference type="Pfam" id="PF13470"/>
    </source>
</evidence>
<dbReference type="PANTHER" id="PTHR34610:SF3">
    <property type="entry name" value="SSL7007 PROTEIN"/>
    <property type="match status" value="1"/>
</dbReference>
<dbReference type="OrthoDB" id="9802590at2"/>
<dbReference type="SUPFAM" id="SSF88723">
    <property type="entry name" value="PIN domain-like"/>
    <property type="match status" value="1"/>
</dbReference>
<dbReference type="Proteomes" id="UP000283523">
    <property type="component" value="Unassembled WGS sequence"/>
</dbReference>
<evidence type="ECO:0000313" key="3">
    <source>
        <dbReference type="Proteomes" id="UP000283523"/>
    </source>
</evidence>
<organism evidence="2 3">
    <name type="scientific">Fibrisoma montanum</name>
    <dbReference type="NCBI Taxonomy" id="2305895"/>
    <lineage>
        <taxon>Bacteria</taxon>
        <taxon>Pseudomonadati</taxon>
        <taxon>Bacteroidota</taxon>
        <taxon>Cytophagia</taxon>
        <taxon>Cytophagales</taxon>
        <taxon>Spirosomataceae</taxon>
        <taxon>Fibrisoma</taxon>
    </lineage>
</organism>
<dbReference type="PANTHER" id="PTHR34610">
    <property type="entry name" value="SSL7007 PROTEIN"/>
    <property type="match status" value="1"/>
</dbReference>
<dbReference type="InterPro" id="IPR029060">
    <property type="entry name" value="PIN-like_dom_sf"/>
</dbReference>
<name>A0A418LZK6_9BACT</name>
<dbReference type="NCBIfam" id="TIGR00305">
    <property type="entry name" value="putative toxin-antitoxin system toxin component, PIN family"/>
    <property type="match status" value="1"/>
</dbReference>
<evidence type="ECO:0000313" key="2">
    <source>
        <dbReference type="EMBL" id="RIV18798.1"/>
    </source>
</evidence>
<dbReference type="Pfam" id="PF13470">
    <property type="entry name" value="PIN_3"/>
    <property type="match status" value="1"/>
</dbReference>
<gene>
    <name evidence="2" type="ORF">DYU11_27670</name>
</gene>
<proteinExistence type="predicted"/>
<keyword evidence="3" id="KW-1185">Reference proteome</keyword>
<reference evidence="2 3" key="1">
    <citation type="submission" date="2018-08" db="EMBL/GenBank/DDBJ databases">
        <title>Fibrisoma montanum sp. nov., isolated from Danxia mountain soil.</title>
        <authorList>
            <person name="Huang Y."/>
        </authorList>
    </citation>
    <scope>NUCLEOTIDE SEQUENCE [LARGE SCALE GENOMIC DNA]</scope>
    <source>
        <strain evidence="2 3">HYT19</strain>
    </source>
</reference>